<dbReference type="AlphaFoldDB" id="A0A1C5GJ00"/>
<evidence type="ECO:0008006" key="6">
    <source>
        <dbReference type="Google" id="ProtNLM"/>
    </source>
</evidence>
<evidence type="ECO:0000313" key="3">
    <source>
        <dbReference type="EMBL" id="SCG19737.1"/>
    </source>
</evidence>
<evidence type="ECO:0000313" key="5">
    <source>
        <dbReference type="Proteomes" id="UP000198251"/>
    </source>
</evidence>
<organism evidence="3 5">
    <name type="scientific">Micromonospora echinofusca</name>
    <dbReference type="NCBI Taxonomy" id="47858"/>
    <lineage>
        <taxon>Bacteria</taxon>
        <taxon>Bacillati</taxon>
        <taxon>Actinomycetota</taxon>
        <taxon>Actinomycetes</taxon>
        <taxon>Micromonosporales</taxon>
        <taxon>Micromonosporaceae</taxon>
        <taxon>Micromonospora</taxon>
    </lineage>
</organism>
<dbReference type="RefSeq" id="WP_089003157.1">
    <property type="nucleotide sequence ID" value="NZ_LT607733.1"/>
</dbReference>
<keyword evidence="2" id="KW-1133">Transmembrane helix</keyword>
<feature type="transmembrane region" description="Helical" evidence="2">
    <location>
        <begin position="52"/>
        <end position="72"/>
    </location>
</feature>
<feature type="transmembrane region" description="Helical" evidence="2">
    <location>
        <begin position="12"/>
        <end position="32"/>
    </location>
</feature>
<feature type="transmembrane region" description="Helical" evidence="2">
    <location>
        <begin position="84"/>
        <end position="104"/>
    </location>
</feature>
<reference evidence="3 5" key="1">
    <citation type="submission" date="2016-06" db="EMBL/GenBank/DDBJ databases">
        <authorList>
            <person name="Kjaerup R.B."/>
            <person name="Dalgaard T.S."/>
            <person name="Juul-Madsen H.R."/>
        </authorList>
    </citation>
    <scope>NUCLEOTIDE SEQUENCE [LARGE SCALE GENOMIC DNA]</scope>
    <source>
        <strain evidence="3 5">DSM 43913</strain>
    </source>
</reference>
<sequence length="262" mass="26900">MPAKTPTNRATRVEGVVLVLILLVVAGFAGAASFTHVKDWTLANSPAGTGQWFGWANAVISELVPIAALLTIRRRRRTGAPIGYPLFLLIAAAGLSLAAQLAVAKPGPSGWLLSAVPALAFMALVKLVLAPTPATSAATTPAVKPVEQVEPIRVQMAEQVTTEPAPPAITPAPEPTPTPAAQPAPAAEPTVTPAVEPEPEPVTAPALEPVDVPAHLLPMARFAAVQHEQSTGAPITPAELADRLDVAPAVAGQLLVLARSAR</sequence>
<dbReference type="GeneID" id="95805777"/>
<accession>A0A1C5GJ00</accession>
<keyword evidence="5" id="KW-1185">Reference proteome</keyword>
<feature type="region of interest" description="Disordered" evidence="1">
    <location>
        <begin position="162"/>
        <end position="201"/>
    </location>
</feature>
<dbReference type="EMBL" id="LT607733">
    <property type="protein sequence ID" value="SCG19737.1"/>
    <property type="molecule type" value="Genomic_DNA"/>
</dbReference>
<name>A0A1C5GJ00_MICEH</name>
<feature type="compositionally biased region" description="Pro residues" evidence="1">
    <location>
        <begin position="164"/>
        <end position="182"/>
    </location>
</feature>
<keyword evidence="2" id="KW-0472">Membrane</keyword>
<proteinExistence type="predicted"/>
<dbReference type="Proteomes" id="UP000198251">
    <property type="component" value="Chromosome I"/>
</dbReference>
<evidence type="ECO:0000256" key="2">
    <source>
        <dbReference type="SAM" id="Phobius"/>
    </source>
</evidence>
<feature type="compositionally biased region" description="Low complexity" evidence="1">
    <location>
        <begin position="183"/>
        <end position="201"/>
    </location>
</feature>
<gene>
    <name evidence="3" type="ORF">GA0070610_6126</name>
    <name evidence="4" type="ORF">GA0070610_6141</name>
</gene>
<evidence type="ECO:0000256" key="1">
    <source>
        <dbReference type="SAM" id="MobiDB-lite"/>
    </source>
</evidence>
<feature type="transmembrane region" description="Helical" evidence="2">
    <location>
        <begin position="110"/>
        <end position="129"/>
    </location>
</feature>
<protein>
    <recommendedName>
        <fullName evidence="6">DUF2637 domain-containing protein</fullName>
    </recommendedName>
</protein>
<keyword evidence="2" id="KW-0812">Transmembrane</keyword>
<evidence type="ECO:0000313" key="4">
    <source>
        <dbReference type="EMBL" id="SCG19752.1"/>
    </source>
</evidence>
<dbReference type="EMBL" id="LT607733">
    <property type="protein sequence ID" value="SCG19752.1"/>
    <property type="molecule type" value="Genomic_DNA"/>
</dbReference>